<dbReference type="AlphaFoldDB" id="A0AA97FK30"/>
<evidence type="ECO:0000256" key="3">
    <source>
        <dbReference type="ARBA" id="ARBA00022989"/>
    </source>
</evidence>
<proteinExistence type="predicted"/>
<dbReference type="GO" id="GO:0016020">
    <property type="term" value="C:membrane"/>
    <property type="evidence" value="ECO:0007669"/>
    <property type="project" value="InterPro"/>
</dbReference>
<evidence type="ECO:0008006" key="8">
    <source>
        <dbReference type="Google" id="ProtNLM"/>
    </source>
</evidence>
<feature type="transmembrane region" description="Helical" evidence="5">
    <location>
        <begin position="59"/>
        <end position="79"/>
    </location>
</feature>
<keyword evidence="3 5" id="KW-1133">Transmembrane helix</keyword>
<dbReference type="Pfam" id="PF02313">
    <property type="entry name" value="Fumarate_red_D"/>
    <property type="match status" value="1"/>
</dbReference>
<gene>
    <name evidence="6" type="ORF">N8K70_06970</name>
</gene>
<feature type="transmembrane region" description="Helical" evidence="5">
    <location>
        <begin position="12"/>
        <end position="39"/>
    </location>
</feature>
<dbReference type="NCBIfam" id="NF003977">
    <property type="entry name" value="PRK05470.1-1"/>
    <property type="match status" value="1"/>
</dbReference>
<dbReference type="InterPro" id="IPR003418">
    <property type="entry name" value="Fumarate_red_D"/>
</dbReference>
<accession>A0AA97FK30</accession>
<dbReference type="GO" id="GO:0006106">
    <property type="term" value="P:fumarate metabolic process"/>
    <property type="evidence" value="ECO:0007669"/>
    <property type="project" value="InterPro"/>
</dbReference>
<dbReference type="Gene3D" id="1.20.1300.10">
    <property type="entry name" value="Fumarate reductase/succinate dehydrogenase, transmembrane subunit"/>
    <property type="match status" value="1"/>
</dbReference>
<evidence type="ECO:0000256" key="4">
    <source>
        <dbReference type="ARBA" id="ARBA00023136"/>
    </source>
</evidence>
<evidence type="ECO:0000256" key="2">
    <source>
        <dbReference type="ARBA" id="ARBA00022692"/>
    </source>
</evidence>
<dbReference type="Proteomes" id="UP001305498">
    <property type="component" value="Chromosome"/>
</dbReference>
<name>A0AA97FK30_9MICO</name>
<keyword evidence="7" id="KW-1185">Reference proteome</keyword>
<organism evidence="6 7">
    <name type="scientific">Microbacterium betulae</name>
    <dbReference type="NCBI Taxonomy" id="2981139"/>
    <lineage>
        <taxon>Bacteria</taxon>
        <taxon>Bacillati</taxon>
        <taxon>Actinomycetota</taxon>
        <taxon>Actinomycetes</taxon>
        <taxon>Micrococcales</taxon>
        <taxon>Microbacteriaceae</taxon>
        <taxon>Microbacterium</taxon>
    </lineage>
</organism>
<dbReference type="KEGG" id="mbet:N8K70_06970"/>
<evidence type="ECO:0000313" key="6">
    <source>
        <dbReference type="EMBL" id="WOF24401.1"/>
    </source>
</evidence>
<dbReference type="EMBL" id="CP118157">
    <property type="protein sequence ID" value="WOF24401.1"/>
    <property type="molecule type" value="Genomic_DNA"/>
</dbReference>
<dbReference type="RefSeq" id="WP_317140873.1">
    <property type="nucleotide sequence ID" value="NZ_CP118157.1"/>
</dbReference>
<sequence length="120" mass="12642">MMRQWKGRTAEPVRWALFGAGGMVSVFAMPVLLLVLGILMPLGAFGGSDGVLAKVGGLLTHPFVVLVVCAGLAVVLWHCCHRIVHGLHDLKVHPPKIVEAAIYAFAVAVPVVALALCLIA</sequence>
<protein>
    <recommendedName>
        <fullName evidence="8">Fumarate reductase subunit D</fullName>
    </recommendedName>
</protein>
<keyword evidence="4 5" id="KW-0472">Membrane</keyword>
<evidence type="ECO:0000256" key="1">
    <source>
        <dbReference type="ARBA" id="ARBA00022475"/>
    </source>
</evidence>
<evidence type="ECO:0000256" key="5">
    <source>
        <dbReference type="SAM" id="Phobius"/>
    </source>
</evidence>
<dbReference type="SUPFAM" id="SSF81343">
    <property type="entry name" value="Fumarate reductase respiratory complex transmembrane subunits"/>
    <property type="match status" value="1"/>
</dbReference>
<dbReference type="InterPro" id="IPR034804">
    <property type="entry name" value="SQR/QFR_C/D"/>
</dbReference>
<keyword evidence="1" id="KW-1003">Cell membrane</keyword>
<feature type="transmembrane region" description="Helical" evidence="5">
    <location>
        <begin position="100"/>
        <end position="119"/>
    </location>
</feature>
<evidence type="ECO:0000313" key="7">
    <source>
        <dbReference type="Proteomes" id="UP001305498"/>
    </source>
</evidence>
<keyword evidence="2 5" id="KW-0812">Transmembrane</keyword>
<reference evidence="6 7" key="1">
    <citation type="submission" date="2023-02" db="EMBL/GenBank/DDBJ databases">
        <title>Microbacterium betulae sp. nov., isolated from birch wood.</title>
        <authorList>
            <person name="Pasciak M."/>
            <person name="Pawlik K.J."/>
            <person name="Martynowski D."/>
            <person name="Laczmanski L."/>
            <person name="Ciekot J."/>
            <person name="Szponar B."/>
            <person name="Wojcik-Fatla A."/>
            <person name="Mackiewicz B."/>
            <person name="Farian E."/>
            <person name="Cholewa G."/>
            <person name="Cholewa A."/>
            <person name="Dutkiewicz J."/>
        </authorList>
    </citation>
    <scope>NUCLEOTIDE SEQUENCE [LARGE SCALE GENOMIC DNA]</scope>
    <source>
        <strain evidence="6 7">AB</strain>
    </source>
</reference>